<protein>
    <recommendedName>
        <fullName evidence="2">Peptidylprolyl isomerase</fullName>
    </recommendedName>
</protein>
<reference evidence="1" key="1">
    <citation type="submission" date="2018-05" db="EMBL/GenBank/DDBJ databases">
        <authorList>
            <person name="Lanie J.A."/>
            <person name="Ng W.-L."/>
            <person name="Kazmierczak K.M."/>
            <person name="Andrzejewski T.M."/>
            <person name="Davidsen T.M."/>
            <person name="Wayne K.J."/>
            <person name="Tettelin H."/>
            <person name="Glass J.I."/>
            <person name="Rusch D."/>
            <person name="Podicherti R."/>
            <person name="Tsui H.-C.T."/>
            <person name="Winkler M.E."/>
        </authorList>
    </citation>
    <scope>NUCLEOTIDE SEQUENCE</scope>
</reference>
<sequence>MILMFRAYIHIVFFSFSLLSFSQFNEKDILFSVNNEPVLAGEFIRVYNKNIDLVEDESQKDVDNYLQLYINYKLKLSDA</sequence>
<organism evidence="1">
    <name type="scientific">marine metagenome</name>
    <dbReference type="NCBI Taxonomy" id="408172"/>
    <lineage>
        <taxon>unclassified sequences</taxon>
        <taxon>metagenomes</taxon>
        <taxon>ecological metagenomes</taxon>
    </lineage>
</organism>
<dbReference type="AlphaFoldDB" id="A0A381ZNI4"/>
<gene>
    <name evidence="1" type="ORF">METZ01_LOCUS143664</name>
</gene>
<dbReference type="EMBL" id="UINC01022028">
    <property type="protein sequence ID" value="SVA90810.1"/>
    <property type="molecule type" value="Genomic_DNA"/>
</dbReference>
<accession>A0A381ZNI4</accession>
<proteinExistence type="predicted"/>
<evidence type="ECO:0008006" key="2">
    <source>
        <dbReference type="Google" id="ProtNLM"/>
    </source>
</evidence>
<feature type="non-terminal residue" evidence="1">
    <location>
        <position position="79"/>
    </location>
</feature>
<name>A0A381ZNI4_9ZZZZ</name>
<evidence type="ECO:0000313" key="1">
    <source>
        <dbReference type="EMBL" id="SVA90810.1"/>
    </source>
</evidence>